<evidence type="ECO:0000313" key="6">
    <source>
        <dbReference type="Proteomes" id="UP000694412"/>
    </source>
</evidence>
<reference evidence="5" key="3">
    <citation type="submission" date="2025-09" db="UniProtKB">
        <authorList>
            <consortium name="Ensembl"/>
        </authorList>
    </citation>
    <scope>IDENTIFICATION</scope>
</reference>
<feature type="compositionally biased region" description="Polar residues" evidence="1">
    <location>
        <begin position="365"/>
        <end position="376"/>
    </location>
</feature>
<feature type="region of interest" description="Disordered" evidence="1">
    <location>
        <begin position="285"/>
        <end position="400"/>
    </location>
</feature>
<keyword evidence="2" id="KW-1133">Transmembrane helix</keyword>
<dbReference type="PROSITE" id="PS00022">
    <property type="entry name" value="EGF_1"/>
    <property type="match status" value="1"/>
</dbReference>
<feature type="compositionally biased region" description="Low complexity" evidence="1">
    <location>
        <begin position="325"/>
        <end position="360"/>
    </location>
</feature>
<evidence type="ECO:0000313" key="5">
    <source>
        <dbReference type="Ensembl" id="ENSCJPP00005014320.1"/>
    </source>
</evidence>
<dbReference type="InterPro" id="IPR042350">
    <property type="entry name" value="ATRAID"/>
</dbReference>
<evidence type="ECO:0000259" key="4">
    <source>
        <dbReference type="PROSITE" id="PS01186"/>
    </source>
</evidence>
<dbReference type="Gene3D" id="3.80.10.10">
    <property type="entry name" value="Ribonuclease Inhibitor"/>
    <property type="match status" value="1"/>
</dbReference>
<dbReference type="AlphaFoldDB" id="A0A8C2TIY6"/>
<sequence length="677" mass="70651">MRLWIGPRCPERGAGVGGAERRREGSAARPARTAGTVQGHPPRSETQHGAIPPPHLLAPCPAFPPGAPAPCPGAPLTSRLHSRCRRVPGPLVAPPCPTSHLRSLCPGIPVSPLPMSWCPGIPVSPCPVVPTPHVPVSQCPGVPAPHVPMSRYPGVPMSRCPHSPCPHVPVSQCPGVPAPHVPVSPLPMSRCPRSPCPVLPTPHVPMSRYPGVPMSRCPHSPCPHVLVSRCPGVPAPRVPVFPLPMSRYPRVPVSPLPMSWYPGVLVSPLPMSRCPGIPVSRCPHTNSPLPSLFPRRPQPEGRPDSRCAPVPAPRPAPRSRTLPFRRSPSRVSRSHTRSGSSSTHRPLSRLSPRAPDSAAARSDDVTTPSIALTSSPALRAPRCRHRPAVQSRARISSRGCSGVGSSRLGSLCPRCSRCARPVNGPLMAEPLHAHCGRSAPTTGPARPGRGGAAGSGAVGSLLLLLLLLVPEPGTGRTAPPLCGTCPGTARNGSIVTLYCGNGHGNINGRCCVRGAGQQLLGLDLSNCSLQTLPSEFSEAAAAVVLDLTDNPLLALPNDSFLGFTQLQQLAVPLAVPCPGGSKAWEEVTTNGSSRLCQGQRNPCNGSEELAPLCPENAVCAPDGPGLSQCLCASPFHGYKCLRQGSFPVPLFCSVLGTVTAALSIALWGTQRRHAAGM</sequence>
<dbReference type="PROSITE" id="PS01186">
    <property type="entry name" value="EGF_2"/>
    <property type="match status" value="1"/>
</dbReference>
<reference evidence="5" key="2">
    <citation type="submission" date="2025-08" db="UniProtKB">
        <authorList>
            <consortium name="Ensembl"/>
        </authorList>
    </citation>
    <scope>IDENTIFICATION</scope>
</reference>
<protein>
    <submittedName>
        <fullName evidence="5">All-trans retinoic acid induced differentiation factor</fullName>
    </submittedName>
</protein>
<keyword evidence="6" id="KW-1185">Reference proteome</keyword>
<dbReference type="PANTHER" id="PTHR15926:SF1">
    <property type="entry name" value="ALL-TRANS RETINOIC ACID-INDUCED DIFFERENTIATION FACTOR"/>
    <property type="match status" value="1"/>
</dbReference>
<dbReference type="Proteomes" id="UP000694412">
    <property type="component" value="Chromosome 3"/>
</dbReference>
<accession>A0A8C2TIY6</accession>
<dbReference type="PANTHER" id="PTHR15926">
    <property type="entry name" value="ALL-TRANS RETINOIC ACID-INDUCED DIFFERENTIATION FACTOR"/>
    <property type="match status" value="1"/>
</dbReference>
<name>A0A8C2TIY6_COTJA</name>
<proteinExistence type="predicted"/>
<feature type="region of interest" description="Disordered" evidence="1">
    <location>
        <begin position="1"/>
        <end position="57"/>
    </location>
</feature>
<feature type="transmembrane region" description="Helical" evidence="2">
    <location>
        <begin position="646"/>
        <end position="667"/>
    </location>
</feature>
<reference evidence="5" key="1">
    <citation type="submission" date="2015-11" db="EMBL/GenBank/DDBJ databases">
        <authorList>
            <consortium name="International Coturnix japonica Genome Analysis Consortium"/>
            <person name="Warren W."/>
            <person name="Burt D.W."/>
            <person name="Antin P.B."/>
            <person name="Lanford R."/>
            <person name="Gros J."/>
            <person name="Wilson R.K."/>
        </authorList>
    </citation>
    <scope>NUCLEOTIDE SEQUENCE [LARGE SCALE GENOMIC DNA]</scope>
</reference>
<evidence type="ECO:0000256" key="1">
    <source>
        <dbReference type="SAM" id="MobiDB-lite"/>
    </source>
</evidence>
<dbReference type="GeneTree" id="ENSGT00390000017252"/>
<feature type="domain" description="EGF-like" evidence="3 4">
    <location>
        <begin position="629"/>
        <end position="640"/>
    </location>
</feature>
<evidence type="ECO:0000256" key="2">
    <source>
        <dbReference type="SAM" id="Phobius"/>
    </source>
</evidence>
<keyword evidence="2" id="KW-0472">Membrane</keyword>
<evidence type="ECO:0000259" key="3">
    <source>
        <dbReference type="PROSITE" id="PS00022"/>
    </source>
</evidence>
<dbReference type="InterPro" id="IPR000742">
    <property type="entry name" value="EGF"/>
</dbReference>
<keyword evidence="2" id="KW-0812">Transmembrane</keyword>
<gene>
    <name evidence="5" type="primary">ATRAID</name>
</gene>
<organism evidence="5 6">
    <name type="scientific">Coturnix japonica</name>
    <name type="common">Japanese quail</name>
    <name type="synonym">Coturnix coturnix japonica</name>
    <dbReference type="NCBI Taxonomy" id="93934"/>
    <lineage>
        <taxon>Eukaryota</taxon>
        <taxon>Metazoa</taxon>
        <taxon>Chordata</taxon>
        <taxon>Craniata</taxon>
        <taxon>Vertebrata</taxon>
        <taxon>Euteleostomi</taxon>
        <taxon>Archelosauria</taxon>
        <taxon>Archosauria</taxon>
        <taxon>Dinosauria</taxon>
        <taxon>Saurischia</taxon>
        <taxon>Theropoda</taxon>
        <taxon>Coelurosauria</taxon>
        <taxon>Aves</taxon>
        <taxon>Neognathae</taxon>
        <taxon>Galloanserae</taxon>
        <taxon>Galliformes</taxon>
        <taxon>Phasianidae</taxon>
        <taxon>Perdicinae</taxon>
        <taxon>Coturnix</taxon>
    </lineage>
</organism>
<dbReference type="GO" id="GO:0045669">
    <property type="term" value="P:positive regulation of osteoblast differentiation"/>
    <property type="evidence" value="ECO:0007669"/>
    <property type="project" value="TreeGrafter"/>
</dbReference>
<dbReference type="SUPFAM" id="SSF52058">
    <property type="entry name" value="L domain-like"/>
    <property type="match status" value="1"/>
</dbReference>
<dbReference type="InterPro" id="IPR032675">
    <property type="entry name" value="LRR_dom_sf"/>
</dbReference>
<dbReference type="Ensembl" id="ENSCJPT00005020410.1">
    <property type="protein sequence ID" value="ENSCJPP00005014320.1"/>
    <property type="gene ID" value="ENSCJPG00005011961.1"/>
</dbReference>